<gene>
    <name evidence="1" type="ORF">F4820DRAFT_433524</name>
</gene>
<proteinExistence type="predicted"/>
<name>A0ACB9YQP1_9PEZI</name>
<comment type="caution">
    <text evidence="1">The sequence shown here is derived from an EMBL/GenBank/DDBJ whole genome shotgun (WGS) entry which is preliminary data.</text>
</comment>
<evidence type="ECO:0000313" key="2">
    <source>
        <dbReference type="Proteomes" id="UP001497700"/>
    </source>
</evidence>
<sequence>MASCLTSIRSSRVVRLPRLTPFLNRSAIHHSLESLLFKRSQSSVKMADRTYESALRHLDSIQSNRHVTSLFTAPPPSSSSSKPTAQDLNAQAIPEMLQWLSRAGLTPASLAAAGLRCVHVAGTKGKGSVCAYVTSILLSPPAASAAGRVGTYTSPHLVTVRERIQLDGRPISRPLFARYFFEVWDALTASARAEAAASGQRIPEEELRGPASKPFYFRFLTILAFHAFLREGVRSAVVECGIGGEYDSTNVLPADAVTAAVVTRLGIDHVGMLGATLPEIAWHKAGVCKAGRKCFTLRAEGEDGDETMRVLRQRAAEKNALLVEVDSAELEGWDRERVTAGSLDGDFQKSNQALALLAASEHLRVLAEEAAAANPASPHLRANEEPPLLQVLGTRFASGLRSARLRGRCETLRDGDVTWFVDGAHTAESLAETAGWFAQKYEGLPSNPKLVLLFNQQERDVAKLLRGLHEGIEKRLGRVTFSCAVFTRNELLPAAVGEPERDLSVQRTAADVMEKGAHGVKTIVTDNVGDAVEKIKAIQRDEGVEVVVLATGSLHLVGALLRTLEPDGEL</sequence>
<dbReference type="EMBL" id="MU393550">
    <property type="protein sequence ID" value="KAI4861522.1"/>
    <property type="molecule type" value="Genomic_DNA"/>
</dbReference>
<reference evidence="1 2" key="1">
    <citation type="journal article" date="2022" name="New Phytol.">
        <title>Ecological generalism drives hyperdiversity of secondary metabolite gene clusters in xylarialean endophytes.</title>
        <authorList>
            <person name="Franco M.E.E."/>
            <person name="Wisecaver J.H."/>
            <person name="Arnold A.E."/>
            <person name="Ju Y.M."/>
            <person name="Slot J.C."/>
            <person name="Ahrendt S."/>
            <person name="Moore L.P."/>
            <person name="Eastman K.E."/>
            <person name="Scott K."/>
            <person name="Konkel Z."/>
            <person name="Mondo S.J."/>
            <person name="Kuo A."/>
            <person name="Hayes R.D."/>
            <person name="Haridas S."/>
            <person name="Andreopoulos B."/>
            <person name="Riley R."/>
            <person name="LaButti K."/>
            <person name="Pangilinan J."/>
            <person name="Lipzen A."/>
            <person name="Amirebrahimi M."/>
            <person name="Yan J."/>
            <person name="Adam C."/>
            <person name="Keymanesh K."/>
            <person name="Ng V."/>
            <person name="Louie K."/>
            <person name="Northen T."/>
            <person name="Drula E."/>
            <person name="Henrissat B."/>
            <person name="Hsieh H.M."/>
            <person name="Youens-Clark K."/>
            <person name="Lutzoni F."/>
            <person name="Miadlikowska J."/>
            <person name="Eastwood D.C."/>
            <person name="Hamelin R.C."/>
            <person name="Grigoriev I.V."/>
            <person name="U'Ren J.M."/>
        </authorList>
    </citation>
    <scope>NUCLEOTIDE SEQUENCE [LARGE SCALE GENOMIC DNA]</scope>
    <source>
        <strain evidence="1 2">CBS 119005</strain>
    </source>
</reference>
<dbReference type="Proteomes" id="UP001497700">
    <property type="component" value="Unassembled WGS sequence"/>
</dbReference>
<protein>
    <submittedName>
        <fullName evidence="1">FolC bifunctional protein</fullName>
    </submittedName>
</protein>
<accession>A0ACB9YQP1</accession>
<evidence type="ECO:0000313" key="1">
    <source>
        <dbReference type="EMBL" id="KAI4861522.1"/>
    </source>
</evidence>
<keyword evidence="2" id="KW-1185">Reference proteome</keyword>
<organism evidence="1 2">
    <name type="scientific">Hypoxylon rubiginosum</name>
    <dbReference type="NCBI Taxonomy" id="110542"/>
    <lineage>
        <taxon>Eukaryota</taxon>
        <taxon>Fungi</taxon>
        <taxon>Dikarya</taxon>
        <taxon>Ascomycota</taxon>
        <taxon>Pezizomycotina</taxon>
        <taxon>Sordariomycetes</taxon>
        <taxon>Xylariomycetidae</taxon>
        <taxon>Xylariales</taxon>
        <taxon>Hypoxylaceae</taxon>
        <taxon>Hypoxylon</taxon>
    </lineage>
</organism>